<dbReference type="AlphaFoldDB" id="A0A2P2PT59"/>
<evidence type="ECO:0000313" key="1">
    <source>
        <dbReference type="EMBL" id="MBX57916.1"/>
    </source>
</evidence>
<protein>
    <submittedName>
        <fullName evidence="1">Uncharacterized protein</fullName>
    </submittedName>
</protein>
<accession>A0A2P2PT59</accession>
<proteinExistence type="predicted"/>
<name>A0A2P2PT59_RHIMU</name>
<organism evidence="1">
    <name type="scientific">Rhizophora mucronata</name>
    <name type="common">Asiatic mangrove</name>
    <dbReference type="NCBI Taxonomy" id="61149"/>
    <lineage>
        <taxon>Eukaryota</taxon>
        <taxon>Viridiplantae</taxon>
        <taxon>Streptophyta</taxon>
        <taxon>Embryophyta</taxon>
        <taxon>Tracheophyta</taxon>
        <taxon>Spermatophyta</taxon>
        <taxon>Magnoliopsida</taxon>
        <taxon>eudicotyledons</taxon>
        <taxon>Gunneridae</taxon>
        <taxon>Pentapetalae</taxon>
        <taxon>rosids</taxon>
        <taxon>fabids</taxon>
        <taxon>Malpighiales</taxon>
        <taxon>Rhizophoraceae</taxon>
        <taxon>Rhizophora</taxon>
    </lineage>
</organism>
<reference evidence="1" key="1">
    <citation type="submission" date="2018-02" db="EMBL/GenBank/DDBJ databases">
        <title>Rhizophora mucronata_Transcriptome.</title>
        <authorList>
            <person name="Meera S.P."/>
            <person name="Sreeshan A."/>
            <person name="Augustine A."/>
        </authorList>
    </citation>
    <scope>NUCLEOTIDE SEQUENCE</scope>
    <source>
        <tissue evidence="1">Leaf</tissue>
    </source>
</reference>
<dbReference type="EMBL" id="GGEC01077432">
    <property type="protein sequence ID" value="MBX57916.1"/>
    <property type="molecule type" value="Transcribed_RNA"/>
</dbReference>
<sequence>MKPVAPTMRTRLSPVAACGTGVEMVILASRRRRTREKSKAT</sequence>